<organism evidence="2 3">
    <name type="scientific">Ascaris lumbricoides</name>
    <name type="common">Giant roundworm</name>
    <dbReference type="NCBI Taxonomy" id="6252"/>
    <lineage>
        <taxon>Eukaryota</taxon>
        <taxon>Metazoa</taxon>
        <taxon>Ecdysozoa</taxon>
        <taxon>Nematoda</taxon>
        <taxon>Chromadorea</taxon>
        <taxon>Rhabditida</taxon>
        <taxon>Spirurina</taxon>
        <taxon>Ascaridomorpha</taxon>
        <taxon>Ascaridoidea</taxon>
        <taxon>Ascarididae</taxon>
        <taxon>Ascaris</taxon>
    </lineage>
</organism>
<sequence length="111" mass="12719">MTSPEHFPPGISNFYYDQQQPQQQQQQQNNNPVAPNPTTAAPPASGFYSAQNQFNPSETAHDPRFIKLRTNISKLRSEILSKNRRISVFSMVAPLRFTSELQPEHNHHTLF</sequence>
<dbReference type="Proteomes" id="UP000036681">
    <property type="component" value="Unplaced"/>
</dbReference>
<feature type="compositionally biased region" description="Polar residues" evidence="1">
    <location>
        <begin position="48"/>
        <end position="58"/>
    </location>
</feature>
<proteinExistence type="predicted"/>
<keyword evidence="2" id="KW-1185">Reference proteome</keyword>
<reference evidence="3" key="1">
    <citation type="submission" date="2017-02" db="UniProtKB">
        <authorList>
            <consortium name="WormBaseParasite"/>
        </authorList>
    </citation>
    <scope>IDENTIFICATION</scope>
</reference>
<dbReference type="AlphaFoldDB" id="A0A0M3ICE1"/>
<protein>
    <submittedName>
        <fullName evidence="3">BHLH domain-containing protein</fullName>
    </submittedName>
</protein>
<evidence type="ECO:0000256" key="1">
    <source>
        <dbReference type="SAM" id="MobiDB-lite"/>
    </source>
</evidence>
<feature type="region of interest" description="Disordered" evidence="1">
    <location>
        <begin position="1"/>
        <end position="62"/>
    </location>
</feature>
<evidence type="ECO:0000313" key="3">
    <source>
        <dbReference type="WBParaSite" id="ALUE_0001554301-mRNA-1"/>
    </source>
</evidence>
<accession>A0A0M3ICE1</accession>
<evidence type="ECO:0000313" key="2">
    <source>
        <dbReference type="Proteomes" id="UP000036681"/>
    </source>
</evidence>
<name>A0A0M3ICE1_ASCLU</name>
<dbReference type="WBParaSite" id="ALUE_0001554301-mRNA-1">
    <property type="protein sequence ID" value="ALUE_0001554301-mRNA-1"/>
    <property type="gene ID" value="ALUE_0001554301"/>
</dbReference>
<feature type="compositionally biased region" description="Low complexity" evidence="1">
    <location>
        <begin position="18"/>
        <end position="44"/>
    </location>
</feature>